<dbReference type="AlphaFoldDB" id="A0A7J9C5L9"/>
<proteinExistence type="predicted"/>
<dbReference type="EMBL" id="JABEZY010000008">
    <property type="protein sequence ID" value="MBA0743729.1"/>
    <property type="molecule type" value="Genomic_DNA"/>
</dbReference>
<evidence type="ECO:0000313" key="1">
    <source>
        <dbReference type="EMBL" id="MBA0743729.1"/>
    </source>
</evidence>
<organism evidence="1 2">
    <name type="scientific">Gossypium gossypioides</name>
    <name type="common">Mexican cotton</name>
    <name type="synonym">Selera gossypioides</name>
    <dbReference type="NCBI Taxonomy" id="34282"/>
    <lineage>
        <taxon>Eukaryota</taxon>
        <taxon>Viridiplantae</taxon>
        <taxon>Streptophyta</taxon>
        <taxon>Embryophyta</taxon>
        <taxon>Tracheophyta</taxon>
        <taxon>Spermatophyta</taxon>
        <taxon>Magnoliopsida</taxon>
        <taxon>eudicotyledons</taxon>
        <taxon>Gunneridae</taxon>
        <taxon>Pentapetalae</taxon>
        <taxon>rosids</taxon>
        <taxon>malvids</taxon>
        <taxon>Malvales</taxon>
        <taxon>Malvaceae</taxon>
        <taxon>Malvoideae</taxon>
        <taxon>Gossypium</taxon>
    </lineage>
</organism>
<gene>
    <name evidence="1" type="ORF">Gogos_006388</name>
</gene>
<evidence type="ECO:0000313" key="2">
    <source>
        <dbReference type="Proteomes" id="UP000593579"/>
    </source>
</evidence>
<protein>
    <submittedName>
        <fullName evidence="1">Uncharacterized protein</fullName>
    </submittedName>
</protein>
<dbReference type="Proteomes" id="UP000593579">
    <property type="component" value="Unassembled WGS sequence"/>
</dbReference>
<comment type="caution">
    <text evidence="1">The sequence shown here is derived from an EMBL/GenBank/DDBJ whole genome shotgun (WGS) entry which is preliminary data.</text>
</comment>
<name>A0A7J9C5L9_GOSGO</name>
<reference evidence="1 2" key="1">
    <citation type="journal article" date="2019" name="Genome Biol. Evol.">
        <title>Insights into the evolution of the New World diploid cottons (Gossypium, subgenus Houzingenia) based on genome sequencing.</title>
        <authorList>
            <person name="Grover C.E."/>
            <person name="Arick M.A. 2nd"/>
            <person name="Thrash A."/>
            <person name="Conover J.L."/>
            <person name="Sanders W.S."/>
            <person name="Peterson D.G."/>
            <person name="Frelichowski J.E."/>
            <person name="Scheffler J.A."/>
            <person name="Scheffler B.E."/>
            <person name="Wendel J.F."/>
        </authorList>
    </citation>
    <scope>NUCLEOTIDE SEQUENCE [LARGE SCALE GENOMIC DNA]</scope>
    <source>
        <strain evidence="1">5</strain>
        <tissue evidence="1">Leaf</tissue>
    </source>
</reference>
<keyword evidence="2" id="KW-1185">Reference proteome</keyword>
<sequence>MVFLLKIRRMHSMNNKIRRCVLGFFPL</sequence>
<accession>A0A7J9C5L9</accession>